<proteinExistence type="predicted"/>
<evidence type="ECO:0008006" key="2">
    <source>
        <dbReference type="Google" id="ProtNLM"/>
    </source>
</evidence>
<accession>A0AAU7MTQ7</accession>
<organism evidence="1">
    <name type="scientific">Flagellimonas sp. MMG031</name>
    <dbReference type="NCBI Taxonomy" id="3158549"/>
    <lineage>
        <taxon>Bacteria</taxon>
        <taxon>Pseudomonadati</taxon>
        <taxon>Bacteroidota</taxon>
        <taxon>Flavobacteriia</taxon>
        <taxon>Flavobacteriales</taxon>
        <taxon>Flavobacteriaceae</taxon>
        <taxon>Flagellimonas</taxon>
    </lineage>
</organism>
<dbReference type="RefSeq" id="WP_349351046.1">
    <property type="nucleotide sequence ID" value="NZ_CP157804.1"/>
</dbReference>
<dbReference type="KEGG" id="fld:ABNE31_09515"/>
<dbReference type="AlphaFoldDB" id="A0AAU7MTQ7"/>
<dbReference type="EMBL" id="CP157804">
    <property type="protein sequence ID" value="XBQ21836.1"/>
    <property type="molecule type" value="Genomic_DNA"/>
</dbReference>
<gene>
    <name evidence="1" type="ORF">ABNE31_09515</name>
</gene>
<evidence type="ECO:0000313" key="1">
    <source>
        <dbReference type="EMBL" id="XBQ21836.1"/>
    </source>
</evidence>
<sequence length="304" mass="34081">MKRLFLLLVLLCIVPYAILAQRTEQDRTGNKDSYFLMDLSYVSDAVFMGRRDSIAAPYLLPSVSYYHSSGLFADATVSYLVGSEDQRVDLFYVTGGYLLGSDRWNIGVSASAYFYNDASYNVQSETVADITGLIAYDFKLVELSLYASSYFNRKSSPDFFLGLMADRTFKAMKDRLLLMPRFSVYAGSQYFYQEYYTTSRLGNRKTGSSGKGSGQGGALDVSQTTNVQIAEASEFNILNVELSLPVQYHFDMFILSLTPVWAIPQTSATLTTEAGTFKENLNSVFYWSVGVGYWFNTKKSPSLK</sequence>
<protein>
    <recommendedName>
        <fullName evidence="2">Outer membrane protein beta-barrel domain-containing protein</fullName>
    </recommendedName>
</protein>
<name>A0AAU7MTQ7_9FLAO</name>
<reference evidence="1" key="1">
    <citation type="submission" date="2024-05" db="EMBL/GenBank/DDBJ databases">
        <title>Draft Genome Sequences of Flagellimonas sp. MMG031 and Marinobacter sp. MMG032 Isolated from the dinoflagellate Symbiodinium pilosum.</title>
        <authorList>
            <person name="Shikuma N.J."/>
            <person name="Farrell M.V."/>
        </authorList>
    </citation>
    <scope>NUCLEOTIDE SEQUENCE</scope>
    <source>
        <strain evidence="1">MMG031</strain>
    </source>
</reference>